<name>A0ABD2MN86_9CUCU</name>
<proteinExistence type="predicted"/>
<dbReference type="Proteomes" id="UP001516400">
    <property type="component" value="Unassembled WGS sequence"/>
</dbReference>
<comment type="caution">
    <text evidence="1">The sequence shown here is derived from an EMBL/GenBank/DDBJ whole genome shotgun (WGS) entry which is preliminary data.</text>
</comment>
<dbReference type="EMBL" id="JABFTP020000021">
    <property type="protein sequence ID" value="KAL3267832.1"/>
    <property type="molecule type" value="Genomic_DNA"/>
</dbReference>
<keyword evidence="2" id="KW-1185">Reference proteome</keyword>
<organism evidence="1 2">
    <name type="scientific">Cryptolaemus montrouzieri</name>
    <dbReference type="NCBI Taxonomy" id="559131"/>
    <lineage>
        <taxon>Eukaryota</taxon>
        <taxon>Metazoa</taxon>
        <taxon>Ecdysozoa</taxon>
        <taxon>Arthropoda</taxon>
        <taxon>Hexapoda</taxon>
        <taxon>Insecta</taxon>
        <taxon>Pterygota</taxon>
        <taxon>Neoptera</taxon>
        <taxon>Endopterygota</taxon>
        <taxon>Coleoptera</taxon>
        <taxon>Polyphaga</taxon>
        <taxon>Cucujiformia</taxon>
        <taxon>Coccinelloidea</taxon>
        <taxon>Coccinellidae</taxon>
        <taxon>Scymninae</taxon>
        <taxon>Scymnini</taxon>
        <taxon>Cryptolaemus</taxon>
    </lineage>
</organism>
<gene>
    <name evidence="1" type="ORF">HHI36_006965</name>
</gene>
<sequence>MIDESQNNFIDKGKDQQDVVILNEIESGRASNKLNDTYEVILNQKNKHGIRKNSLEIK</sequence>
<dbReference type="AlphaFoldDB" id="A0ABD2MN86"/>
<accession>A0ABD2MN86</accession>
<reference evidence="1 2" key="1">
    <citation type="journal article" date="2021" name="BMC Biol.">
        <title>Horizontally acquired antibacterial genes associated with adaptive radiation of ladybird beetles.</title>
        <authorList>
            <person name="Li H.S."/>
            <person name="Tang X.F."/>
            <person name="Huang Y.H."/>
            <person name="Xu Z.Y."/>
            <person name="Chen M.L."/>
            <person name="Du X.Y."/>
            <person name="Qiu B.Y."/>
            <person name="Chen P.T."/>
            <person name="Zhang W."/>
            <person name="Slipinski A."/>
            <person name="Escalona H.E."/>
            <person name="Waterhouse R.M."/>
            <person name="Zwick A."/>
            <person name="Pang H."/>
        </authorList>
    </citation>
    <scope>NUCLEOTIDE SEQUENCE [LARGE SCALE GENOMIC DNA]</scope>
    <source>
        <strain evidence="1">SYSU2018</strain>
    </source>
</reference>
<evidence type="ECO:0000313" key="1">
    <source>
        <dbReference type="EMBL" id="KAL3267832.1"/>
    </source>
</evidence>
<evidence type="ECO:0000313" key="2">
    <source>
        <dbReference type="Proteomes" id="UP001516400"/>
    </source>
</evidence>
<feature type="non-terminal residue" evidence="1">
    <location>
        <position position="58"/>
    </location>
</feature>
<protein>
    <submittedName>
        <fullName evidence="1">Uncharacterized protein</fullName>
    </submittedName>
</protein>